<gene>
    <name evidence="2" type="ORF">SEMRO_500_G155380.1</name>
</gene>
<evidence type="ECO:0000256" key="1">
    <source>
        <dbReference type="SAM" id="MobiDB-lite"/>
    </source>
</evidence>
<feature type="compositionally biased region" description="Low complexity" evidence="1">
    <location>
        <begin position="52"/>
        <end position="67"/>
    </location>
</feature>
<comment type="caution">
    <text evidence="2">The sequence shown here is derived from an EMBL/GenBank/DDBJ whole genome shotgun (WGS) entry which is preliminary data.</text>
</comment>
<organism evidence="2 3">
    <name type="scientific">Seminavis robusta</name>
    <dbReference type="NCBI Taxonomy" id="568900"/>
    <lineage>
        <taxon>Eukaryota</taxon>
        <taxon>Sar</taxon>
        <taxon>Stramenopiles</taxon>
        <taxon>Ochrophyta</taxon>
        <taxon>Bacillariophyta</taxon>
        <taxon>Bacillariophyceae</taxon>
        <taxon>Bacillariophycidae</taxon>
        <taxon>Naviculales</taxon>
        <taxon>Naviculaceae</taxon>
        <taxon>Seminavis</taxon>
    </lineage>
</organism>
<keyword evidence="3" id="KW-1185">Reference proteome</keyword>
<feature type="compositionally biased region" description="Basic and acidic residues" evidence="1">
    <location>
        <begin position="22"/>
        <end position="36"/>
    </location>
</feature>
<proteinExistence type="predicted"/>
<protein>
    <submittedName>
        <fullName evidence="2">Uncharacterized protein</fullName>
    </submittedName>
</protein>
<feature type="compositionally biased region" description="Basic and acidic residues" evidence="1">
    <location>
        <begin position="79"/>
        <end position="90"/>
    </location>
</feature>
<sequence>MKKSDPVSEQGINAQSDPEAVTLREDAEERLLRQEMNRANQHQLQVLGHGRPAVPGTTATAPSTATKTPPPAPQSTMDPKGEEQRLRKEMLSLSNHSLPGAAVTTRAPPPPPKKMDPKEEEQRLRKEMLSLSNHRLPGAAVTTRAPPPPPEKMDPKEEEQRLR</sequence>
<name>A0A9N8E4S6_9STRA</name>
<reference evidence="2" key="1">
    <citation type="submission" date="2020-06" db="EMBL/GenBank/DDBJ databases">
        <authorList>
            <consortium name="Plant Systems Biology data submission"/>
        </authorList>
    </citation>
    <scope>NUCLEOTIDE SEQUENCE</scope>
    <source>
        <strain evidence="2">D6</strain>
    </source>
</reference>
<evidence type="ECO:0000313" key="2">
    <source>
        <dbReference type="EMBL" id="CAB9511744.1"/>
    </source>
</evidence>
<dbReference type="EMBL" id="CAICTM010000499">
    <property type="protein sequence ID" value="CAB9511744.1"/>
    <property type="molecule type" value="Genomic_DNA"/>
</dbReference>
<feature type="region of interest" description="Disordered" evidence="1">
    <location>
        <begin position="1"/>
        <end position="163"/>
    </location>
</feature>
<feature type="compositionally biased region" description="Basic and acidic residues" evidence="1">
    <location>
        <begin position="151"/>
        <end position="163"/>
    </location>
</feature>
<feature type="compositionally biased region" description="Basic and acidic residues" evidence="1">
    <location>
        <begin position="113"/>
        <end position="128"/>
    </location>
</feature>
<dbReference type="AlphaFoldDB" id="A0A9N8E4S6"/>
<evidence type="ECO:0000313" key="3">
    <source>
        <dbReference type="Proteomes" id="UP001153069"/>
    </source>
</evidence>
<accession>A0A9N8E4S6</accession>
<dbReference type="Proteomes" id="UP001153069">
    <property type="component" value="Unassembled WGS sequence"/>
</dbReference>
<feature type="non-terminal residue" evidence="2">
    <location>
        <position position="163"/>
    </location>
</feature>